<dbReference type="InterPro" id="IPR011042">
    <property type="entry name" value="6-blade_b-propeller_TolB-like"/>
</dbReference>
<feature type="chain" id="PRO_5003558326" evidence="1">
    <location>
        <begin position="22"/>
        <end position="356"/>
    </location>
</feature>
<dbReference type="Proteomes" id="UP000002774">
    <property type="component" value="Chromosome"/>
</dbReference>
<feature type="signal peptide" evidence="1">
    <location>
        <begin position="1"/>
        <end position="21"/>
    </location>
</feature>
<keyword evidence="3" id="KW-1185">Reference proteome</keyword>
<evidence type="ECO:0000256" key="1">
    <source>
        <dbReference type="SAM" id="SignalP"/>
    </source>
</evidence>
<dbReference type="STRING" id="714943.Mucpa_5287"/>
<protein>
    <submittedName>
        <fullName evidence="2">Uncharacterized protein</fullName>
    </submittedName>
</protein>
<evidence type="ECO:0000313" key="3">
    <source>
        <dbReference type="Proteomes" id="UP000002774"/>
    </source>
</evidence>
<dbReference type="PROSITE" id="PS51257">
    <property type="entry name" value="PROKAR_LIPOPROTEIN"/>
    <property type="match status" value="1"/>
</dbReference>
<gene>
    <name evidence="2" type="ORF">Mucpa_5287</name>
</gene>
<evidence type="ECO:0000313" key="2">
    <source>
        <dbReference type="EMBL" id="EHQ29362.1"/>
    </source>
</evidence>
<sequence>MLFVNRLSLFYIATVACFVMACKPSEQDINALPVAVAGGEPGLYVIGGSFSTAADTFATPALWHGGGVLNLSTKKATSPRITAQGRDVYIAGNNGNECVYWKNGSVIGTLYTPANTSSQVTGIALMGADVYVSGTMLTAGYYPLIPVYWKNGVLNYLPHPTVKGGNDDLFWHTTGIAISGSDIYISGDNYGEGVYWKNGNIIKLPNSEYANGIIVSGTDVYVVGDMYGNPVTTTTYAGYWKNGVAVYMPNPSKISQKALAIAVKGNDIYVAGDISTGGGNTNAVYWKNGVLTTLSKTTGVGVRATGVCIDPNNNLYISGTDAGPGQYTTLATYWLNGSETVLSTKSSTATGLVFVQ</sequence>
<dbReference type="RefSeq" id="WP_008510522.1">
    <property type="nucleotide sequence ID" value="NZ_CM001403.1"/>
</dbReference>
<accession>H1Y5L0</accession>
<organism evidence="2 3">
    <name type="scientific">Mucilaginibacter paludis DSM 18603</name>
    <dbReference type="NCBI Taxonomy" id="714943"/>
    <lineage>
        <taxon>Bacteria</taxon>
        <taxon>Pseudomonadati</taxon>
        <taxon>Bacteroidota</taxon>
        <taxon>Sphingobacteriia</taxon>
        <taxon>Sphingobacteriales</taxon>
        <taxon>Sphingobacteriaceae</taxon>
        <taxon>Mucilaginibacter</taxon>
    </lineage>
</organism>
<dbReference type="OrthoDB" id="708305at2"/>
<dbReference type="HOGENOM" id="CLU_778054_0_0_10"/>
<dbReference type="AlphaFoldDB" id="H1Y5L0"/>
<dbReference type="Gene3D" id="2.120.10.30">
    <property type="entry name" value="TolB, C-terminal domain"/>
    <property type="match status" value="1"/>
</dbReference>
<dbReference type="EMBL" id="CM001403">
    <property type="protein sequence ID" value="EHQ29362.1"/>
    <property type="molecule type" value="Genomic_DNA"/>
</dbReference>
<name>H1Y5L0_9SPHI</name>
<reference evidence="2" key="1">
    <citation type="submission" date="2011-09" db="EMBL/GenBank/DDBJ databases">
        <title>The permanent draft genome of Mucilaginibacter paludis DSM 18603.</title>
        <authorList>
            <consortium name="US DOE Joint Genome Institute (JGI-PGF)"/>
            <person name="Lucas S."/>
            <person name="Han J."/>
            <person name="Lapidus A."/>
            <person name="Bruce D."/>
            <person name="Goodwin L."/>
            <person name="Pitluck S."/>
            <person name="Peters L."/>
            <person name="Kyrpides N."/>
            <person name="Mavromatis K."/>
            <person name="Ivanova N."/>
            <person name="Mikhailova N."/>
            <person name="Held B."/>
            <person name="Detter J.C."/>
            <person name="Tapia R."/>
            <person name="Han C."/>
            <person name="Land M."/>
            <person name="Hauser L."/>
            <person name="Markowitz V."/>
            <person name="Cheng J.-F."/>
            <person name="Hugenholtz P."/>
            <person name="Woyke T."/>
            <person name="Wu D."/>
            <person name="Tindall B."/>
            <person name="Brambilla E."/>
            <person name="Klenk H.-P."/>
            <person name="Eisen J.A."/>
        </authorList>
    </citation>
    <scope>NUCLEOTIDE SEQUENCE [LARGE SCALE GENOMIC DNA]</scope>
    <source>
        <strain evidence="2">DSM 18603</strain>
    </source>
</reference>
<proteinExistence type="predicted"/>
<keyword evidence="1" id="KW-0732">Signal</keyword>
<dbReference type="eggNOG" id="COG5563">
    <property type="taxonomic scope" value="Bacteria"/>
</dbReference>
<dbReference type="SUPFAM" id="SSF75011">
    <property type="entry name" value="3-carboxy-cis,cis-mucoante lactonizing enzyme"/>
    <property type="match status" value="1"/>
</dbReference>